<keyword evidence="3" id="KW-0863">Zinc-finger</keyword>
<evidence type="ECO:0000256" key="2">
    <source>
        <dbReference type="ARBA" id="ARBA00022737"/>
    </source>
</evidence>
<sequence length="415" mass="44311">MTFVGGSESYFVASAPMECAAEREFCSNFKCCNVALSDMHALFDHFERFHPSGRVPSPIPFWDDYRPSASSVVEWPLGTEECEDWAPREEDPPLSPATSDCSLSSSASSASSSTLSHRSFSTPEPQVLADAPCSIATGCVVPAAVPAPVPVSMSMTTFSLLQPREYVPQTEDVFTAPSPSSNKKAKRAKTPKGRARAGLPETEGAASILAKTLRRNLGDKVRAAAVVGESPEKADFEPPASASVSPTCHEFVLDLTPGSTSTTAAMDDILRSDPPKPVQYLNGQPKTYVCPVPQCFKAYLNPNGLRYHIEHGQCSDAHGAVCPPALTAPYRREYLAAHGSPSSAGAAGRLRAGSSKRGRGRYERTPVRQSPRFGKFRNGFAVEMELVRAVEAVRAAEVDAGSQSDSDSDSEMGTG</sequence>
<reference evidence="6" key="1">
    <citation type="submission" date="2023-11" db="EMBL/GenBank/DDBJ databases">
        <authorList>
            <person name="De Vega J J."/>
            <person name="De Vega J J."/>
        </authorList>
    </citation>
    <scope>NUCLEOTIDE SEQUENCE</scope>
</reference>
<organism evidence="6 7">
    <name type="scientific">Mycena citricolor</name>
    <dbReference type="NCBI Taxonomy" id="2018698"/>
    <lineage>
        <taxon>Eukaryota</taxon>
        <taxon>Fungi</taxon>
        <taxon>Dikarya</taxon>
        <taxon>Basidiomycota</taxon>
        <taxon>Agaricomycotina</taxon>
        <taxon>Agaricomycetes</taxon>
        <taxon>Agaricomycetidae</taxon>
        <taxon>Agaricales</taxon>
        <taxon>Marasmiineae</taxon>
        <taxon>Mycenaceae</taxon>
        <taxon>Mycena</taxon>
    </lineage>
</organism>
<feature type="region of interest" description="Disordered" evidence="5">
    <location>
        <begin position="396"/>
        <end position="415"/>
    </location>
</feature>
<evidence type="ECO:0000313" key="7">
    <source>
        <dbReference type="Proteomes" id="UP001295794"/>
    </source>
</evidence>
<evidence type="ECO:0000256" key="1">
    <source>
        <dbReference type="ARBA" id="ARBA00022723"/>
    </source>
</evidence>
<dbReference type="AlphaFoldDB" id="A0AAD2H8W7"/>
<feature type="compositionally biased region" description="Low complexity" evidence="5">
    <location>
        <begin position="96"/>
        <end position="120"/>
    </location>
</feature>
<feature type="compositionally biased region" description="Acidic residues" evidence="5">
    <location>
        <begin position="406"/>
        <end position="415"/>
    </location>
</feature>
<protein>
    <recommendedName>
        <fullName evidence="8">C2H2-type domain-containing protein</fullName>
    </recommendedName>
</protein>
<keyword evidence="1" id="KW-0479">Metal-binding</keyword>
<keyword evidence="7" id="KW-1185">Reference proteome</keyword>
<dbReference type="GO" id="GO:0005634">
    <property type="term" value="C:nucleus"/>
    <property type="evidence" value="ECO:0007669"/>
    <property type="project" value="TreeGrafter"/>
</dbReference>
<dbReference type="PANTHER" id="PTHR23057:SF0">
    <property type="entry name" value="JUXTAPOSED WITH ANOTHER ZINC FINGER PROTEIN 1"/>
    <property type="match status" value="1"/>
</dbReference>
<dbReference type="EMBL" id="CAVNYO010000149">
    <property type="protein sequence ID" value="CAK5269597.1"/>
    <property type="molecule type" value="Genomic_DNA"/>
</dbReference>
<dbReference type="PANTHER" id="PTHR23057">
    <property type="entry name" value="JUXTAPOSED WITH ANOTHER ZINC FINGER PROTEIN 1"/>
    <property type="match status" value="1"/>
</dbReference>
<feature type="region of interest" description="Disordered" evidence="5">
    <location>
        <begin position="172"/>
        <end position="199"/>
    </location>
</feature>
<dbReference type="Proteomes" id="UP001295794">
    <property type="component" value="Unassembled WGS sequence"/>
</dbReference>
<feature type="region of interest" description="Disordered" evidence="5">
    <location>
        <begin position="83"/>
        <end position="120"/>
    </location>
</feature>
<evidence type="ECO:0000256" key="4">
    <source>
        <dbReference type="ARBA" id="ARBA00022833"/>
    </source>
</evidence>
<feature type="region of interest" description="Disordered" evidence="5">
    <location>
        <begin position="338"/>
        <end position="366"/>
    </location>
</feature>
<keyword evidence="2" id="KW-0677">Repeat</keyword>
<feature type="compositionally biased region" description="Basic residues" evidence="5">
    <location>
        <begin position="183"/>
        <end position="195"/>
    </location>
</feature>
<evidence type="ECO:0008006" key="8">
    <source>
        <dbReference type="Google" id="ProtNLM"/>
    </source>
</evidence>
<comment type="caution">
    <text evidence="6">The sequence shown here is derived from an EMBL/GenBank/DDBJ whole genome shotgun (WGS) entry which is preliminary data.</text>
</comment>
<evidence type="ECO:0000313" key="6">
    <source>
        <dbReference type="EMBL" id="CAK5269597.1"/>
    </source>
</evidence>
<dbReference type="InterPro" id="IPR051580">
    <property type="entry name" value="ZnF-Chromatin_assoc"/>
</dbReference>
<feature type="compositionally biased region" description="Low complexity" evidence="5">
    <location>
        <begin position="338"/>
        <end position="353"/>
    </location>
</feature>
<gene>
    <name evidence="6" type="ORF">MYCIT1_LOCUS13436</name>
</gene>
<evidence type="ECO:0000256" key="5">
    <source>
        <dbReference type="SAM" id="MobiDB-lite"/>
    </source>
</evidence>
<name>A0AAD2H8W7_9AGAR</name>
<keyword evidence="4" id="KW-0862">Zinc</keyword>
<evidence type="ECO:0000256" key="3">
    <source>
        <dbReference type="ARBA" id="ARBA00022771"/>
    </source>
</evidence>
<proteinExistence type="predicted"/>
<dbReference type="GO" id="GO:0008270">
    <property type="term" value="F:zinc ion binding"/>
    <property type="evidence" value="ECO:0007669"/>
    <property type="project" value="UniProtKB-KW"/>
</dbReference>
<accession>A0AAD2H8W7</accession>